<keyword evidence="4 7" id="KW-0811">Translocation</keyword>
<dbReference type="EMBL" id="LFJN01000031">
    <property type="protein sequence ID" value="KPI36448.1"/>
    <property type="molecule type" value="Genomic_DNA"/>
</dbReference>
<evidence type="ECO:0000256" key="6">
    <source>
        <dbReference type="ARBA" id="ARBA00023242"/>
    </source>
</evidence>
<dbReference type="Pfam" id="PF04121">
    <property type="entry name" value="Nup84_Nup100"/>
    <property type="match status" value="1"/>
</dbReference>
<keyword evidence="5 7" id="KW-0906">Nuclear pore complex</keyword>
<evidence type="ECO:0000256" key="5">
    <source>
        <dbReference type="ARBA" id="ARBA00023132"/>
    </source>
</evidence>
<dbReference type="GO" id="GO:0000973">
    <property type="term" value="P:post-transcriptional tethering of RNA polymerase II gene DNA at nuclear periphery"/>
    <property type="evidence" value="ECO:0007669"/>
    <property type="project" value="TreeGrafter"/>
</dbReference>
<dbReference type="RefSeq" id="XP_017996411.1">
    <property type="nucleotide sequence ID" value="XM_018142915.1"/>
</dbReference>
<comment type="similarity">
    <text evidence="7">Belongs to the nucleoporin Nup84/Nup107 family.</text>
</comment>
<dbReference type="Gene3D" id="1.20.190.50">
    <property type="match status" value="1"/>
</dbReference>
<evidence type="ECO:0000256" key="8">
    <source>
        <dbReference type="SAM" id="MobiDB-lite"/>
    </source>
</evidence>
<dbReference type="GO" id="GO:0031965">
    <property type="term" value="C:nuclear membrane"/>
    <property type="evidence" value="ECO:0007669"/>
    <property type="project" value="UniProtKB-SubCell"/>
</dbReference>
<comment type="function">
    <text evidence="7">Functions as a component of the nuclear pore complex (NPC).</text>
</comment>
<organism evidence="9 10">
    <name type="scientific">Cyphellophora attinorum</name>
    <dbReference type="NCBI Taxonomy" id="1664694"/>
    <lineage>
        <taxon>Eukaryota</taxon>
        <taxon>Fungi</taxon>
        <taxon>Dikarya</taxon>
        <taxon>Ascomycota</taxon>
        <taxon>Pezizomycotina</taxon>
        <taxon>Eurotiomycetes</taxon>
        <taxon>Chaetothyriomycetidae</taxon>
        <taxon>Chaetothyriales</taxon>
        <taxon>Cyphellophoraceae</taxon>
        <taxon>Cyphellophora</taxon>
    </lineage>
</organism>
<proteinExistence type="inferred from homology"/>
<dbReference type="GO" id="GO:0031080">
    <property type="term" value="C:nuclear pore outer ring"/>
    <property type="evidence" value="ECO:0007669"/>
    <property type="project" value="TreeGrafter"/>
</dbReference>
<sequence length="885" mass="99716">MASPAEEDVLIDFTENEDHEQSRASLQDFLQPLQDTAERVSQQVENFARRLNKFQHDLSPDDQNLWAEAWNVLGDFGNIAQERSRDSQRPSSFDNGDDQKAQVDKIQLEADLWILTKNSLLSRSPQAREDAENDGLNSLKELHRYSSPPDLWNAFLDCDVVAQEYETLMDWLQDRATRDDIEASIEELMLNSNRGEMKSSAPLFTSYEIKKKKRAIARDGPLAPSAVRGFVSQLDPDAAHRQEGELDRQDSYYEQAAWTTCWEMLRRGMKYPNVQDYCMGESTDSSFLRIINLARNTQWHRMCKAAARDSSIPIEQRAVFGLLCGDSSVSNEAYHTLEEIAYSLVNSLIIERYLHFLSTYEIKLQRDTEKTYHPLPATDDRSKLEDLVNMVRSDISFREEIQSPHKLIELALIGSDVNGFLLEMGRAAAQVAQKHDWRSSLITPGSEPAFDDYARLAASDADSVRIIAHLQIVWRALGLLEKGYHEDDYIMENNIVSYMAYLIEERKIALLPLYASNLSAIRAYDVLGSALLGVTDNKERGSLIRLMKRYNLDTHHIITAIVLKANQRTIYAEEKADLPLTAERITVTEPKQQTQIRAGFMGHQLSVEDEGSIAAVEWYRKFSALKTLAARVSLEDVSLAALSMNLTFGADEDEETRAPNGDAGGDGDDRGTRSPRKRRNGKATVEQPLAEHESRAQLFAKSSLWLQLEQLALALQMLETWQDLANDVEANRNNETVVKGMKRELRDGLATIEAAVEPIFDPDFLADSPEQEGILLKIRTHYLPEIVLAFNSALYFAGKAISRNNLVKCMDLANTVATTPNLTNAFVASGRMRELVNAIALDSQGLLMANEVGLGRKGGDKKVKGMDIWNVKWKEMRDGTLEALG</sequence>
<accession>A0A0N0NJ31</accession>
<evidence type="ECO:0000256" key="4">
    <source>
        <dbReference type="ARBA" id="ARBA00023010"/>
    </source>
</evidence>
<dbReference type="AlphaFoldDB" id="A0A0N0NJ31"/>
<dbReference type="STRING" id="1664694.A0A0N0NJ31"/>
<feature type="region of interest" description="Disordered" evidence="8">
    <location>
        <begin position="651"/>
        <end position="690"/>
    </location>
</feature>
<protein>
    <recommendedName>
        <fullName evidence="7">Nuclear pore complex protein</fullName>
    </recommendedName>
</protein>
<dbReference type="PANTHER" id="PTHR13003">
    <property type="entry name" value="NUP107-RELATED"/>
    <property type="match status" value="1"/>
</dbReference>
<comment type="subcellular location">
    <subcellularLocation>
        <location evidence="7">Nucleus</location>
        <location evidence="7">Nuclear pore complex</location>
    </subcellularLocation>
    <subcellularLocation>
        <location evidence="7">Nucleus membrane</location>
    </subcellularLocation>
</comment>
<reference evidence="9 10" key="1">
    <citation type="submission" date="2015-06" db="EMBL/GenBank/DDBJ databases">
        <title>Draft genome of the ant-associated black yeast Phialophora attae CBS 131958.</title>
        <authorList>
            <person name="Moreno L.F."/>
            <person name="Stielow B.J."/>
            <person name="de Hoog S."/>
            <person name="Vicente V.A."/>
            <person name="Weiss V.A."/>
            <person name="de Vries M."/>
            <person name="Cruz L.M."/>
            <person name="Souza E.M."/>
        </authorList>
    </citation>
    <scope>NUCLEOTIDE SEQUENCE [LARGE SCALE GENOMIC DNA]</scope>
    <source>
        <strain evidence="9 10">CBS 131958</strain>
    </source>
</reference>
<gene>
    <name evidence="9" type="ORF">AB675_2906</name>
</gene>
<evidence type="ECO:0000256" key="1">
    <source>
        <dbReference type="ARBA" id="ARBA00022448"/>
    </source>
</evidence>
<keyword evidence="10" id="KW-1185">Reference proteome</keyword>
<dbReference type="GO" id="GO:0006406">
    <property type="term" value="P:mRNA export from nucleus"/>
    <property type="evidence" value="ECO:0007669"/>
    <property type="project" value="TreeGrafter"/>
</dbReference>
<keyword evidence="6 7" id="KW-0539">Nucleus</keyword>
<dbReference type="GeneID" id="28734795"/>
<keyword evidence="7" id="KW-0472">Membrane</keyword>
<dbReference type="Proteomes" id="UP000038010">
    <property type="component" value="Unassembled WGS sequence"/>
</dbReference>
<dbReference type="VEuPathDB" id="FungiDB:AB675_2906"/>
<keyword evidence="3" id="KW-0653">Protein transport</keyword>
<keyword evidence="2" id="KW-0509">mRNA transport</keyword>
<dbReference type="GO" id="GO:0006606">
    <property type="term" value="P:protein import into nucleus"/>
    <property type="evidence" value="ECO:0007669"/>
    <property type="project" value="TreeGrafter"/>
</dbReference>
<comment type="caution">
    <text evidence="9">The sequence shown here is derived from an EMBL/GenBank/DDBJ whole genome shotgun (WGS) entry which is preliminary data.</text>
</comment>
<name>A0A0N0NJ31_9EURO</name>
<evidence type="ECO:0000256" key="2">
    <source>
        <dbReference type="ARBA" id="ARBA00022816"/>
    </source>
</evidence>
<dbReference type="OrthoDB" id="3098at2759"/>
<evidence type="ECO:0000256" key="7">
    <source>
        <dbReference type="RuleBase" id="RU365072"/>
    </source>
</evidence>
<dbReference type="PANTHER" id="PTHR13003:SF2">
    <property type="entry name" value="NUCLEAR PORE COMPLEX PROTEIN NUP107"/>
    <property type="match status" value="1"/>
</dbReference>
<dbReference type="Gene3D" id="1.10.3450.20">
    <property type="match status" value="1"/>
</dbReference>
<dbReference type="InterPro" id="IPR007252">
    <property type="entry name" value="Nup84/Nup107"/>
</dbReference>
<evidence type="ECO:0000313" key="9">
    <source>
        <dbReference type="EMBL" id="KPI36448.1"/>
    </source>
</evidence>
<dbReference type="GO" id="GO:0017056">
    <property type="term" value="F:structural constituent of nuclear pore"/>
    <property type="evidence" value="ECO:0007669"/>
    <property type="project" value="UniProtKB-UniRule"/>
</dbReference>
<keyword evidence="1 7" id="KW-0813">Transport</keyword>
<evidence type="ECO:0000313" key="10">
    <source>
        <dbReference type="Proteomes" id="UP000038010"/>
    </source>
</evidence>
<evidence type="ECO:0000256" key="3">
    <source>
        <dbReference type="ARBA" id="ARBA00022927"/>
    </source>
</evidence>
<comment type="subunit">
    <text evidence="7">Part of the nuclear pore complex (NPC).</text>
</comment>